<dbReference type="OrthoDB" id="185373at2759"/>
<reference evidence="3" key="1">
    <citation type="journal article" date="2012" name="Proc. Natl. Acad. Sci. U.S.A.">
        <title>Genome sequence of the button mushroom Agaricus bisporus reveals mechanisms governing adaptation to a humic-rich ecological niche.</title>
        <authorList>
            <person name="Morin E."/>
            <person name="Kohler A."/>
            <person name="Baker A.R."/>
            <person name="Foulongne-Oriol M."/>
            <person name="Lombard V."/>
            <person name="Nagy L.G."/>
            <person name="Ohm R.A."/>
            <person name="Patyshakuliyeva A."/>
            <person name="Brun A."/>
            <person name="Aerts A.L."/>
            <person name="Bailey A.M."/>
            <person name="Billette C."/>
            <person name="Coutinho P.M."/>
            <person name="Deakin G."/>
            <person name="Doddapaneni H."/>
            <person name="Floudas D."/>
            <person name="Grimwood J."/>
            <person name="Hilden K."/>
            <person name="Kuees U."/>
            <person name="LaButti K.M."/>
            <person name="Lapidus A."/>
            <person name="Lindquist E.A."/>
            <person name="Lucas S.M."/>
            <person name="Murat C."/>
            <person name="Riley R.W."/>
            <person name="Salamov A.A."/>
            <person name="Schmutz J."/>
            <person name="Subramanian V."/>
            <person name="Woesten H.A.B."/>
            <person name="Xu J."/>
            <person name="Eastwood D.C."/>
            <person name="Foster G.D."/>
            <person name="Sonnenberg A.S."/>
            <person name="Cullen D."/>
            <person name="de Vries R.P."/>
            <person name="Lundell T."/>
            <person name="Hibbett D.S."/>
            <person name="Henrissat B."/>
            <person name="Burton K.S."/>
            <person name="Kerrigan R.W."/>
            <person name="Challen M.P."/>
            <person name="Grigoriev I.V."/>
            <person name="Martin F."/>
        </authorList>
    </citation>
    <scope>NUCLEOTIDE SEQUENCE [LARGE SCALE GENOMIC DNA]</scope>
    <source>
        <strain evidence="3">JB137-S8 / ATCC MYA-4627 / FGSC 10392</strain>
    </source>
</reference>
<dbReference type="OMA" id="MHIVKLA"/>
<dbReference type="RefSeq" id="XP_007334292.1">
    <property type="nucleotide sequence ID" value="XM_007334230.1"/>
</dbReference>
<proteinExistence type="predicted"/>
<organism evidence="2 3">
    <name type="scientific">Agaricus bisporus var. burnettii (strain JB137-S8 / ATCC MYA-4627 / FGSC 10392)</name>
    <name type="common">White button mushroom</name>
    <dbReference type="NCBI Taxonomy" id="597362"/>
    <lineage>
        <taxon>Eukaryota</taxon>
        <taxon>Fungi</taxon>
        <taxon>Dikarya</taxon>
        <taxon>Basidiomycota</taxon>
        <taxon>Agaricomycotina</taxon>
        <taxon>Agaricomycetes</taxon>
        <taxon>Agaricomycetidae</taxon>
        <taxon>Agaricales</taxon>
        <taxon>Agaricineae</taxon>
        <taxon>Agaricaceae</taxon>
        <taxon>Agaricus</taxon>
    </lineage>
</organism>
<dbReference type="STRING" id="597362.K5WIF9"/>
<feature type="compositionally biased region" description="Basic and acidic residues" evidence="1">
    <location>
        <begin position="499"/>
        <end position="521"/>
    </location>
</feature>
<dbReference type="GeneID" id="18822770"/>
<evidence type="ECO:0000313" key="2">
    <source>
        <dbReference type="EMBL" id="EKM75061.1"/>
    </source>
</evidence>
<evidence type="ECO:0000256" key="1">
    <source>
        <dbReference type="SAM" id="MobiDB-lite"/>
    </source>
</evidence>
<keyword evidence="3" id="KW-1185">Reference proteome</keyword>
<dbReference type="eggNOG" id="ENOG502SUBD">
    <property type="taxonomic scope" value="Eukaryota"/>
</dbReference>
<dbReference type="EMBL" id="JH971420">
    <property type="protein sequence ID" value="EKM75061.1"/>
    <property type="molecule type" value="Genomic_DNA"/>
</dbReference>
<dbReference type="HOGENOM" id="CLU_023796_0_0_1"/>
<name>K5WIF9_AGABU</name>
<sequence>MTELGFAVPLRLEARLLVALIVHTPSTETKALDEFGSSLQDIIQNKGFTNEDLWNILTIMDNHNFSPTLLFNLMNTFYDTHEPDVPILDLRLYKKCLHYGAESGDVEAGLRSLATLGHSRLRGPRRKLVNHAYASFIAGVRDTSVLNREAIASALDLMKKQGVQPNILVVNALISLEVYNNSLQRAFSIYHSVKHDPNLRPDDFTFGSLFNILNRLYNPKRRRSRHGRLITGDIPSPRTLYREMIEALLRKPTGLAFKPSTSLLNVILRSFIYKTDYVGALVALQCFTAFRVPVNVTTYKLLITHLMHRIAYGIRAYRKMGDDKWADRFLSLPYPLLDPDFLTKLQVGHRLMARVLDVCRRDQFNLDWPLYAHKWQNRHQDLPVEYRVPAIKYIFSEDSASLDHPFDVVPLERLLRKAILCEEESMRELGYGEAAHSHISKVVADARVEMIPPALEARLELESQRKMVETEKAHEQTFDGFTKRRRRRKALRAGIAEKEGERAVVARDDTKMEQGKGKGGDEFSGTIADEQQRDDRGDDRGPEVTIRMVDQREGKRITWTRSWKTKKTEGQRASK</sequence>
<dbReference type="Gene3D" id="1.25.40.10">
    <property type="entry name" value="Tetratricopeptide repeat domain"/>
    <property type="match status" value="1"/>
</dbReference>
<feature type="region of interest" description="Disordered" evidence="1">
    <location>
        <begin position="499"/>
        <end position="575"/>
    </location>
</feature>
<dbReference type="InParanoid" id="K5WIF9"/>
<dbReference type="AlphaFoldDB" id="K5WIF9"/>
<feature type="compositionally biased region" description="Basic and acidic residues" evidence="1">
    <location>
        <begin position="566"/>
        <end position="575"/>
    </location>
</feature>
<dbReference type="InterPro" id="IPR011990">
    <property type="entry name" value="TPR-like_helical_dom_sf"/>
</dbReference>
<protein>
    <recommendedName>
        <fullName evidence="4">Pentacotripeptide-repeat region of PRORP domain-containing protein</fullName>
    </recommendedName>
</protein>
<gene>
    <name evidence="2" type="ORF">AGABI1DRAFT_109664</name>
</gene>
<feature type="compositionally biased region" description="Basic and acidic residues" evidence="1">
    <location>
        <begin position="530"/>
        <end position="542"/>
    </location>
</feature>
<accession>K5WIF9</accession>
<dbReference type="Proteomes" id="UP000008493">
    <property type="component" value="Unassembled WGS sequence"/>
</dbReference>
<evidence type="ECO:0000313" key="3">
    <source>
        <dbReference type="Proteomes" id="UP000008493"/>
    </source>
</evidence>
<dbReference type="KEGG" id="abp:AGABI1DRAFT109664"/>
<evidence type="ECO:0008006" key="4">
    <source>
        <dbReference type="Google" id="ProtNLM"/>
    </source>
</evidence>